<proteinExistence type="predicted"/>
<sequence length="87" mass="10010">MKRYFIGLITGILLTVSAVIFIGAVNNGNKAGTYQLVWGEDSFRLIDTRTGQMYYRDSGGKFKGKWLQRANVSFERFDPIKRNKKKK</sequence>
<accession>A0A382QJM6</accession>
<dbReference type="AlphaFoldDB" id="A0A382QJM6"/>
<organism evidence="1">
    <name type="scientific">marine metagenome</name>
    <dbReference type="NCBI Taxonomy" id="408172"/>
    <lineage>
        <taxon>unclassified sequences</taxon>
        <taxon>metagenomes</taxon>
        <taxon>ecological metagenomes</taxon>
    </lineage>
</organism>
<reference evidence="1" key="1">
    <citation type="submission" date="2018-05" db="EMBL/GenBank/DDBJ databases">
        <authorList>
            <person name="Lanie J.A."/>
            <person name="Ng W.-L."/>
            <person name="Kazmierczak K.M."/>
            <person name="Andrzejewski T.M."/>
            <person name="Davidsen T.M."/>
            <person name="Wayne K.J."/>
            <person name="Tettelin H."/>
            <person name="Glass J.I."/>
            <person name="Rusch D."/>
            <person name="Podicherti R."/>
            <person name="Tsui H.-C.T."/>
            <person name="Winkler M.E."/>
        </authorList>
    </citation>
    <scope>NUCLEOTIDE SEQUENCE</scope>
</reference>
<gene>
    <name evidence="1" type="ORF">METZ01_LOCUS337766</name>
</gene>
<dbReference type="EMBL" id="UINC01114538">
    <property type="protein sequence ID" value="SVC84912.1"/>
    <property type="molecule type" value="Genomic_DNA"/>
</dbReference>
<evidence type="ECO:0000313" key="1">
    <source>
        <dbReference type="EMBL" id="SVC84912.1"/>
    </source>
</evidence>
<protein>
    <submittedName>
        <fullName evidence="1">Uncharacterized protein</fullName>
    </submittedName>
</protein>
<name>A0A382QJM6_9ZZZZ</name>